<keyword evidence="4" id="KW-0731">Sigma factor</keyword>
<evidence type="ECO:0000256" key="5">
    <source>
        <dbReference type="ARBA" id="ARBA00023125"/>
    </source>
</evidence>
<dbReference type="CDD" id="cd06171">
    <property type="entry name" value="Sigma70_r4"/>
    <property type="match status" value="1"/>
</dbReference>
<dbReference type="SUPFAM" id="SSF88946">
    <property type="entry name" value="Sigma2 domain of RNA polymerase sigma factors"/>
    <property type="match status" value="1"/>
</dbReference>
<dbReference type="GO" id="GO:0016987">
    <property type="term" value="F:sigma factor activity"/>
    <property type="evidence" value="ECO:0007669"/>
    <property type="project" value="UniProtKB-KW"/>
</dbReference>
<evidence type="ECO:0000259" key="9">
    <source>
        <dbReference type="PROSITE" id="PS00716"/>
    </source>
</evidence>
<reference evidence="10" key="1">
    <citation type="submission" date="2023-03" db="EMBL/GenBank/DDBJ databases">
        <authorList>
            <person name="Steffen K."/>
            <person name="Cardenas P."/>
        </authorList>
    </citation>
    <scope>NUCLEOTIDE SEQUENCE</scope>
</reference>
<evidence type="ECO:0000256" key="7">
    <source>
        <dbReference type="ARBA" id="ARBA00073948"/>
    </source>
</evidence>
<dbReference type="FunFam" id="1.10.10.10:FF:000002">
    <property type="entry name" value="RNA polymerase sigma factor SigA"/>
    <property type="match status" value="1"/>
</dbReference>
<dbReference type="PANTHER" id="PTHR30603:SF60">
    <property type="entry name" value="RNA POLYMERASE SIGMA FACTOR RPOD"/>
    <property type="match status" value="1"/>
</dbReference>
<dbReference type="InterPro" id="IPR013325">
    <property type="entry name" value="RNA_pol_sigma_r2"/>
</dbReference>
<comment type="similarity">
    <text evidence="1">Belongs to the sigma-70 factor family.</text>
</comment>
<dbReference type="Gene3D" id="1.10.10.10">
    <property type="entry name" value="Winged helix-like DNA-binding domain superfamily/Winged helix DNA-binding domain"/>
    <property type="match status" value="2"/>
</dbReference>
<proteinExistence type="inferred from homology"/>
<keyword evidence="11" id="KW-1185">Reference proteome</keyword>
<accession>A0AA35T9U0</accession>
<dbReference type="Pfam" id="PF04542">
    <property type="entry name" value="Sigma70_r2"/>
    <property type="match status" value="1"/>
</dbReference>
<dbReference type="InterPro" id="IPR007627">
    <property type="entry name" value="RNA_pol_sigma70_r2"/>
</dbReference>
<dbReference type="NCBIfam" id="TIGR02393">
    <property type="entry name" value="RpoD_Cterm"/>
    <property type="match status" value="1"/>
</dbReference>
<dbReference type="FunFam" id="1.10.601.10:FF:000001">
    <property type="entry name" value="RNA polymerase sigma factor SigA"/>
    <property type="match status" value="1"/>
</dbReference>
<feature type="domain" description="RNA polymerase sigma-70" evidence="9">
    <location>
        <begin position="277"/>
        <end position="303"/>
    </location>
</feature>
<dbReference type="PRINTS" id="PR00046">
    <property type="entry name" value="SIGMA70FCT"/>
</dbReference>
<dbReference type="NCBIfam" id="TIGR02937">
    <property type="entry name" value="sigma70-ECF"/>
    <property type="match status" value="1"/>
</dbReference>
<evidence type="ECO:0000256" key="1">
    <source>
        <dbReference type="ARBA" id="ARBA00007788"/>
    </source>
</evidence>
<dbReference type="PANTHER" id="PTHR30603">
    <property type="entry name" value="RNA POLYMERASE SIGMA FACTOR RPO"/>
    <property type="match status" value="1"/>
</dbReference>
<dbReference type="InterPro" id="IPR014284">
    <property type="entry name" value="RNA_pol_sigma-70_dom"/>
</dbReference>
<evidence type="ECO:0000313" key="11">
    <source>
        <dbReference type="Proteomes" id="UP001174909"/>
    </source>
</evidence>
<evidence type="ECO:0000256" key="3">
    <source>
        <dbReference type="ARBA" id="ARBA00023015"/>
    </source>
</evidence>
<dbReference type="Pfam" id="PF04539">
    <property type="entry name" value="Sigma70_r3"/>
    <property type="match status" value="1"/>
</dbReference>
<keyword evidence="2" id="KW-0963">Cytoplasm</keyword>
<dbReference type="InterPro" id="IPR013324">
    <property type="entry name" value="RNA_pol_sigma_r3/r4-like"/>
</dbReference>
<keyword evidence="3" id="KW-0805">Transcription regulation</keyword>
<evidence type="ECO:0000256" key="4">
    <source>
        <dbReference type="ARBA" id="ARBA00023082"/>
    </source>
</evidence>
<sequence length="317" mass="36271">MLARLAEDLDEPSEDVYRRVLDLSLSSWVLAQPTVDALRDAPLTELGSALGNPEHLARLQRLDPLLGQHYNRVDADSSKAQSHLTEANLRLVVSVAKKYIGRGMALLDMIQEGNIGLIRAVEKFDYRKGYKFSTYATWWIRQAITRSIADQARTIRIPVHMVETINKLMRQHRRLLQEYGREPTPEEIGLAMEIGPEKVEEILKISQEPVSLETPIGEEEDSHLGDFIEDRNAPAPADAASFQLLKEQVDEVLHTLTEREARVLVLRFGLEDGRSRTLEEVGREFGVTRERIRQIEAKALRKLRHPTRSRKLRDFLE</sequence>
<dbReference type="AlphaFoldDB" id="A0AA35T9U0"/>
<feature type="domain" description="RNA polymerase sigma-70" evidence="8">
    <location>
        <begin position="108"/>
        <end position="121"/>
    </location>
</feature>
<name>A0AA35T9U0_GEOBA</name>
<organism evidence="10 11">
    <name type="scientific">Geodia barretti</name>
    <name type="common">Barrett's horny sponge</name>
    <dbReference type="NCBI Taxonomy" id="519541"/>
    <lineage>
        <taxon>Eukaryota</taxon>
        <taxon>Metazoa</taxon>
        <taxon>Porifera</taxon>
        <taxon>Demospongiae</taxon>
        <taxon>Heteroscleromorpha</taxon>
        <taxon>Tetractinellida</taxon>
        <taxon>Astrophorina</taxon>
        <taxon>Geodiidae</taxon>
        <taxon>Geodia</taxon>
    </lineage>
</organism>
<dbReference type="SUPFAM" id="SSF88659">
    <property type="entry name" value="Sigma3 and sigma4 domains of RNA polymerase sigma factors"/>
    <property type="match status" value="2"/>
</dbReference>
<dbReference type="Proteomes" id="UP001174909">
    <property type="component" value="Unassembled WGS sequence"/>
</dbReference>
<dbReference type="InterPro" id="IPR007630">
    <property type="entry name" value="RNA_pol_sigma70_r4"/>
</dbReference>
<evidence type="ECO:0000259" key="8">
    <source>
        <dbReference type="PROSITE" id="PS00715"/>
    </source>
</evidence>
<dbReference type="Pfam" id="PF04545">
    <property type="entry name" value="Sigma70_r4"/>
    <property type="match status" value="1"/>
</dbReference>
<dbReference type="GO" id="GO:0006352">
    <property type="term" value="P:DNA-templated transcription initiation"/>
    <property type="evidence" value="ECO:0007669"/>
    <property type="project" value="InterPro"/>
</dbReference>
<dbReference type="InterPro" id="IPR007624">
    <property type="entry name" value="RNA_pol_sigma70_r3"/>
</dbReference>
<dbReference type="EMBL" id="CASHTH010003364">
    <property type="protein sequence ID" value="CAI8043894.1"/>
    <property type="molecule type" value="Genomic_DNA"/>
</dbReference>
<dbReference type="InterPro" id="IPR050239">
    <property type="entry name" value="Sigma-70_RNA_pol_init_factors"/>
</dbReference>
<gene>
    <name evidence="10" type="ORF">GBAR_LOCUS24373</name>
</gene>
<dbReference type="InterPro" id="IPR036388">
    <property type="entry name" value="WH-like_DNA-bd_sf"/>
</dbReference>
<evidence type="ECO:0000256" key="6">
    <source>
        <dbReference type="ARBA" id="ARBA00023163"/>
    </source>
</evidence>
<protein>
    <recommendedName>
        <fullName evidence="7">RNA polymerase principal sigma factor HrdB</fullName>
    </recommendedName>
</protein>
<dbReference type="GO" id="GO:0003677">
    <property type="term" value="F:DNA binding"/>
    <property type="evidence" value="ECO:0007669"/>
    <property type="project" value="UniProtKB-KW"/>
</dbReference>
<dbReference type="PROSITE" id="PS00715">
    <property type="entry name" value="SIGMA70_1"/>
    <property type="match status" value="1"/>
</dbReference>
<evidence type="ECO:0000256" key="2">
    <source>
        <dbReference type="ARBA" id="ARBA00022490"/>
    </source>
</evidence>
<evidence type="ECO:0000313" key="10">
    <source>
        <dbReference type="EMBL" id="CAI8043894.1"/>
    </source>
</evidence>
<dbReference type="PROSITE" id="PS00716">
    <property type="entry name" value="SIGMA70_2"/>
    <property type="match status" value="1"/>
</dbReference>
<keyword evidence="6" id="KW-0804">Transcription</keyword>
<dbReference type="FunFam" id="1.10.10.10:FF:000004">
    <property type="entry name" value="RNA polymerase sigma factor SigA"/>
    <property type="match status" value="1"/>
</dbReference>
<dbReference type="InterPro" id="IPR000943">
    <property type="entry name" value="RNA_pol_sigma70"/>
</dbReference>
<comment type="caution">
    <text evidence="10">The sequence shown here is derived from an EMBL/GenBank/DDBJ whole genome shotgun (WGS) entry which is preliminary data.</text>
</comment>
<keyword evidence="5" id="KW-0238">DNA-binding</keyword>
<dbReference type="InterPro" id="IPR012760">
    <property type="entry name" value="RNA_pol_sigma_RpoD_C"/>
</dbReference>
<dbReference type="Gene3D" id="1.10.601.10">
    <property type="entry name" value="RNA Polymerase Primary Sigma Factor"/>
    <property type="match status" value="1"/>
</dbReference>